<dbReference type="Proteomes" id="UP001238969">
    <property type="component" value="Unassembled WGS sequence"/>
</dbReference>
<evidence type="ECO:0000313" key="1">
    <source>
        <dbReference type="EMBL" id="KXA19557.1"/>
    </source>
</evidence>
<gene>
    <name evidence="1" type="ORF">HMPREF3208_01049</name>
    <name evidence="2" type="ORF">QP355_00475</name>
</gene>
<dbReference type="EMBL" id="JASOLZ010000001">
    <property type="protein sequence ID" value="MDK6861130.1"/>
    <property type="molecule type" value="Genomic_DNA"/>
</dbReference>
<sequence length="55" mass="6174">MDEQIKDTPVKTEVLRIGNTEFTVNSLESKSAQKGVKDLIKHLILSNLNHVIEAK</sequence>
<name>A0A133NG54_GARVA</name>
<evidence type="ECO:0008006" key="5">
    <source>
        <dbReference type="Google" id="ProtNLM"/>
    </source>
</evidence>
<dbReference type="Proteomes" id="UP000070687">
    <property type="component" value="Unassembled WGS sequence"/>
</dbReference>
<evidence type="ECO:0000313" key="4">
    <source>
        <dbReference type="Proteomes" id="UP001238969"/>
    </source>
</evidence>
<comment type="caution">
    <text evidence="1">The sequence shown here is derived from an EMBL/GenBank/DDBJ whole genome shotgun (WGS) entry which is preliminary data.</text>
</comment>
<protein>
    <recommendedName>
        <fullName evidence="5">Cell division protein ZapA</fullName>
    </recommendedName>
</protein>
<reference evidence="2 4" key="2">
    <citation type="submission" date="2023-05" db="EMBL/GenBank/DDBJ databases">
        <title>Cataloging the Phylogenetic Diversity of Human Bladder Bacteria.</title>
        <authorList>
            <person name="Du J."/>
        </authorList>
    </citation>
    <scope>NUCLEOTIDE SEQUENCE [LARGE SCALE GENOMIC DNA]</scope>
    <source>
        <strain evidence="2 4">UMB6972</strain>
    </source>
</reference>
<proteinExistence type="predicted"/>
<dbReference type="RefSeq" id="WP_004121940.1">
    <property type="nucleotide sequence ID" value="NZ_JABUHH010000001.1"/>
</dbReference>
<dbReference type="AlphaFoldDB" id="A0A133NG54"/>
<accession>A0A133NG54</accession>
<organism evidence="1 3">
    <name type="scientific">Gardnerella vaginalis</name>
    <dbReference type="NCBI Taxonomy" id="2702"/>
    <lineage>
        <taxon>Bacteria</taxon>
        <taxon>Bacillati</taxon>
        <taxon>Actinomycetota</taxon>
        <taxon>Actinomycetes</taxon>
        <taxon>Bifidobacteriales</taxon>
        <taxon>Bifidobacteriaceae</taxon>
        <taxon>Gardnerella</taxon>
    </lineage>
</organism>
<dbReference type="PATRIC" id="fig|2702.100.peg.1029"/>
<evidence type="ECO:0000313" key="3">
    <source>
        <dbReference type="Proteomes" id="UP000070687"/>
    </source>
</evidence>
<evidence type="ECO:0000313" key="2">
    <source>
        <dbReference type="EMBL" id="MDK6861130.1"/>
    </source>
</evidence>
<dbReference type="GeneID" id="98326517"/>
<reference evidence="1 3" key="1">
    <citation type="submission" date="2016-01" db="EMBL/GenBank/DDBJ databases">
        <authorList>
            <person name="Oliw E.H."/>
        </authorList>
    </citation>
    <scope>NUCLEOTIDE SEQUENCE [LARGE SCALE GENOMIC DNA]</scope>
    <source>
        <strain evidence="1 3">PSS_7772B</strain>
    </source>
</reference>
<dbReference type="EMBL" id="LRQB01000066">
    <property type="protein sequence ID" value="KXA19557.1"/>
    <property type="molecule type" value="Genomic_DNA"/>
</dbReference>